<feature type="region of interest" description="Disordered" evidence="1">
    <location>
        <begin position="19"/>
        <end position="41"/>
    </location>
</feature>
<proteinExistence type="predicted"/>
<evidence type="ECO:0000256" key="1">
    <source>
        <dbReference type="SAM" id="MobiDB-lite"/>
    </source>
</evidence>
<feature type="compositionally biased region" description="Basic residues" evidence="1">
    <location>
        <begin position="24"/>
        <end position="34"/>
    </location>
</feature>
<keyword evidence="2" id="KW-0812">Transmembrane</keyword>
<keyword evidence="4" id="KW-1185">Reference proteome</keyword>
<reference evidence="4" key="1">
    <citation type="journal article" date="2017" name="Nat. Commun.">
        <title>The asparagus genome sheds light on the origin and evolution of a young Y chromosome.</title>
        <authorList>
            <person name="Harkess A."/>
            <person name="Zhou J."/>
            <person name="Xu C."/>
            <person name="Bowers J.E."/>
            <person name="Van der Hulst R."/>
            <person name="Ayyampalayam S."/>
            <person name="Mercati F."/>
            <person name="Riccardi P."/>
            <person name="McKain M.R."/>
            <person name="Kakrana A."/>
            <person name="Tang H."/>
            <person name="Ray J."/>
            <person name="Groenendijk J."/>
            <person name="Arikit S."/>
            <person name="Mathioni S.M."/>
            <person name="Nakano M."/>
            <person name="Shan H."/>
            <person name="Telgmann-Rauber A."/>
            <person name="Kanno A."/>
            <person name="Yue Z."/>
            <person name="Chen H."/>
            <person name="Li W."/>
            <person name="Chen Y."/>
            <person name="Xu X."/>
            <person name="Zhang Y."/>
            <person name="Luo S."/>
            <person name="Chen H."/>
            <person name="Gao J."/>
            <person name="Mao Z."/>
            <person name="Pires J.C."/>
            <person name="Luo M."/>
            <person name="Kudrna D."/>
            <person name="Wing R.A."/>
            <person name="Meyers B.C."/>
            <person name="Yi K."/>
            <person name="Kong H."/>
            <person name="Lavrijsen P."/>
            <person name="Sunseri F."/>
            <person name="Falavigna A."/>
            <person name="Ye Y."/>
            <person name="Leebens-Mack J.H."/>
            <person name="Chen G."/>
        </authorList>
    </citation>
    <scope>NUCLEOTIDE SEQUENCE [LARGE SCALE GENOMIC DNA]</scope>
    <source>
        <strain evidence="4">cv. DH0086</strain>
    </source>
</reference>
<gene>
    <name evidence="3" type="ORF">A4U43_C07F34630</name>
</gene>
<accession>A0A5P1EH35</accession>
<dbReference type="AlphaFoldDB" id="A0A5P1EH35"/>
<dbReference type="Proteomes" id="UP000243459">
    <property type="component" value="Chromosome 7"/>
</dbReference>
<keyword evidence="2" id="KW-1133">Transmembrane helix</keyword>
<protein>
    <submittedName>
        <fullName evidence="3">Uncharacterized protein</fullName>
    </submittedName>
</protein>
<evidence type="ECO:0000256" key="2">
    <source>
        <dbReference type="SAM" id="Phobius"/>
    </source>
</evidence>
<organism evidence="3 4">
    <name type="scientific">Asparagus officinalis</name>
    <name type="common">Garden asparagus</name>
    <dbReference type="NCBI Taxonomy" id="4686"/>
    <lineage>
        <taxon>Eukaryota</taxon>
        <taxon>Viridiplantae</taxon>
        <taxon>Streptophyta</taxon>
        <taxon>Embryophyta</taxon>
        <taxon>Tracheophyta</taxon>
        <taxon>Spermatophyta</taxon>
        <taxon>Magnoliopsida</taxon>
        <taxon>Liliopsida</taxon>
        <taxon>Asparagales</taxon>
        <taxon>Asparagaceae</taxon>
        <taxon>Asparagoideae</taxon>
        <taxon>Asparagus</taxon>
    </lineage>
</organism>
<name>A0A5P1EH35_ASPOF</name>
<keyword evidence="2" id="KW-0472">Membrane</keyword>
<feature type="transmembrane region" description="Helical" evidence="2">
    <location>
        <begin position="46"/>
        <end position="71"/>
    </location>
</feature>
<sequence length="77" mass="8416">MPLPQDRDLPSSSVSLELESALPRPHRQPTKPKPRIPSQDQPKSKLLLLFSALLAIFYANAAVLCPVYAVFHPAAAV</sequence>
<evidence type="ECO:0000313" key="4">
    <source>
        <dbReference type="Proteomes" id="UP000243459"/>
    </source>
</evidence>
<dbReference type="EMBL" id="CM007387">
    <property type="protein sequence ID" value="ONK65192.1"/>
    <property type="molecule type" value="Genomic_DNA"/>
</dbReference>
<dbReference type="Gramene" id="ONK65192">
    <property type="protein sequence ID" value="ONK65192"/>
    <property type="gene ID" value="A4U43_C07F34630"/>
</dbReference>
<evidence type="ECO:0000313" key="3">
    <source>
        <dbReference type="EMBL" id="ONK65192.1"/>
    </source>
</evidence>